<evidence type="ECO:0000313" key="2">
    <source>
        <dbReference type="Proteomes" id="UP000286997"/>
    </source>
</evidence>
<dbReference type="Proteomes" id="UP000286997">
    <property type="component" value="Unassembled WGS sequence"/>
</dbReference>
<sequence length="80" mass="8101">MTFVLRAGLVIGVIFYLSPLRHAGPGPAPGPGLAALAEPLREHALRAGAAEAGRAAEASLRGTLGLDAPARHPDTTAAIR</sequence>
<protein>
    <submittedName>
        <fullName evidence="1">Uncharacterized protein</fullName>
    </submittedName>
</protein>
<keyword evidence="2" id="KW-1185">Reference proteome</keyword>
<reference evidence="1 2" key="1">
    <citation type="submission" date="2019-01" db="EMBL/GenBank/DDBJ databases">
        <authorList>
            <person name="Chen W.-M."/>
        </authorList>
    </citation>
    <scope>NUCLEOTIDE SEQUENCE [LARGE SCALE GENOMIC DNA]</scope>
    <source>
        <strain evidence="1 2">TER-1</strain>
    </source>
</reference>
<comment type="caution">
    <text evidence="1">The sequence shown here is derived from an EMBL/GenBank/DDBJ whole genome shotgun (WGS) entry which is preliminary data.</text>
</comment>
<organism evidence="1 2">
    <name type="scientific">Methylobacterium oryzihabitans</name>
    <dbReference type="NCBI Taxonomy" id="2499852"/>
    <lineage>
        <taxon>Bacteria</taxon>
        <taxon>Pseudomonadati</taxon>
        <taxon>Pseudomonadota</taxon>
        <taxon>Alphaproteobacteria</taxon>
        <taxon>Hyphomicrobiales</taxon>
        <taxon>Methylobacteriaceae</taxon>
        <taxon>Methylobacterium</taxon>
    </lineage>
</organism>
<name>A0A437PFD3_9HYPH</name>
<accession>A0A437PFD3</accession>
<gene>
    <name evidence="1" type="ORF">EOE48_02565</name>
</gene>
<dbReference type="RefSeq" id="WP_127727217.1">
    <property type="nucleotide sequence ID" value="NZ_SACP01000002.1"/>
</dbReference>
<evidence type="ECO:0000313" key="1">
    <source>
        <dbReference type="EMBL" id="RVU20998.1"/>
    </source>
</evidence>
<dbReference type="EMBL" id="SACP01000002">
    <property type="protein sequence ID" value="RVU20998.1"/>
    <property type="molecule type" value="Genomic_DNA"/>
</dbReference>
<dbReference type="AlphaFoldDB" id="A0A437PFD3"/>
<proteinExistence type="predicted"/>